<organism evidence="2 3">
    <name type="scientific">Clostridium omnivorum</name>
    <dbReference type="NCBI Taxonomy" id="1604902"/>
    <lineage>
        <taxon>Bacteria</taxon>
        <taxon>Bacillati</taxon>
        <taxon>Bacillota</taxon>
        <taxon>Clostridia</taxon>
        <taxon>Eubacteriales</taxon>
        <taxon>Clostridiaceae</taxon>
        <taxon>Clostridium</taxon>
    </lineage>
</organism>
<gene>
    <name evidence="2" type="ORF">bsdE14_21030</name>
</gene>
<evidence type="ECO:0000256" key="1">
    <source>
        <dbReference type="SAM" id="Phobius"/>
    </source>
</evidence>
<keyword evidence="1" id="KW-0472">Membrane</keyword>
<feature type="transmembrane region" description="Helical" evidence="1">
    <location>
        <begin position="125"/>
        <end position="145"/>
    </location>
</feature>
<evidence type="ECO:0008006" key="4">
    <source>
        <dbReference type="Google" id="ProtNLM"/>
    </source>
</evidence>
<reference evidence="2 3" key="1">
    <citation type="journal article" date="2024" name="Int. J. Syst. Evol. Microbiol.">
        <title>Clostridium omnivorum sp. nov., isolated from anoxic soil under the treatment of reductive soil disinfestation.</title>
        <authorList>
            <person name="Ueki A."/>
            <person name="Tonouchi A."/>
            <person name="Kaku N."/>
            <person name="Honma S."/>
            <person name="Ueki K."/>
        </authorList>
    </citation>
    <scope>NUCLEOTIDE SEQUENCE [LARGE SCALE GENOMIC DNA]</scope>
    <source>
        <strain evidence="2 3">E14</strain>
    </source>
</reference>
<feature type="transmembrane region" description="Helical" evidence="1">
    <location>
        <begin position="12"/>
        <end position="33"/>
    </location>
</feature>
<proteinExistence type="predicted"/>
<evidence type="ECO:0000313" key="2">
    <source>
        <dbReference type="EMBL" id="GLC30693.1"/>
    </source>
</evidence>
<keyword evidence="3" id="KW-1185">Reference proteome</keyword>
<feature type="transmembrane region" description="Helical" evidence="1">
    <location>
        <begin position="97"/>
        <end position="119"/>
    </location>
</feature>
<protein>
    <recommendedName>
        <fullName evidence="4">Yip1 domain-containing protein</fullName>
    </recommendedName>
</protein>
<dbReference type="EMBL" id="BRXR01000001">
    <property type="protein sequence ID" value="GLC30693.1"/>
    <property type="molecule type" value="Genomic_DNA"/>
</dbReference>
<keyword evidence="1" id="KW-1133">Transmembrane helix</keyword>
<keyword evidence="1" id="KW-0812">Transmembrane</keyword>
<sequence>MDKLFFLQNKKIINFGLFLGYFVIAILCVSIGIAQIGYQDFQEINNAIKGTQFPIFTVLFLFILILMFLMYIGYWILARVLYYLSKMILKFTIDFGIFHNIVLIYSMFCTVGNLVNIFFIDKINIVFLVFINPVFILGYWFIFFVSRSGLKLTNKKSYIMTLIFFTFNLIVSKL</sequence>
<feature type="transmembrane region" description="Helical" evidence="1">
    <location>
        <begin position="53"/>
        <end position="77"/>
    </location>
</feature>
<accession>A0ABQ5N629</accession>
<comment type="caution">
    <text evidence="2">The sequence shown here is derived from an EMBL/GenBank/DDBJ whole genome shotgun (WGS) entry which is preliminary data.</text>
</comment>
<evidence type="ECO:0000313" key="3">
    <source>
        <dbReference type="Proteomes" id="UP001208567"/>
    </source>
</evidence>
<name>A0ABQ5N629_9CLOT</name>
<dbReference type="Proteomes" id="UP001208567">
    <property type="component" value="Unassembled WGS sequence"/>
</dbReference>